<keyword evidence="4" id="KW-1185">Reference proteome</keyword>
<dbReference type="AlphaFoldDB" id="A0A839UY83"/>
<dbReference type="Proteomes" id="UP000557688">
    <property type="component" value="Unassembled WGS sequence"/>
</dbReference>
<comment type="caution">
    <text evidence="3">The sequence shown here is derived from an EMBL/GenBank/DDBJ whole genome shotgun (WGS) entry which is preliminary data.</text>
</comment>
<dbReference type="PANTHER" id="PTHR21064">
    <property type="entry name" value="AMINOGLYCOSIDE PHOSPHOTRANSFERASE DOMAIN-CONTAINING PROTEIN-RELATED"/>
    <property type="match status" value="1"/>
</dbReference>
<comment type="similarity">
    <text evidence="1">Belongs to the pseudomonas-type ThrB family.</text>
</comment>
<reference evidence="3 4" key="1">
    <citation type="submission" date="2020-08" db="EMBL/GenBank/DDBJ databases">
        <title>Genomic Encyclopedia of Type Strains, Phase III (KMG-III): the genomes of soil and plant-associated and newly described type strains.</title>
        <authorList>
            <person name="Whitman W."/>
        </authorList>
    </citation>
    <scope>NUCLEOTIDE SEQUENCE [LARGE SCALE GENOMIC DNA]</scope>
    <source>
        <strain evidence="3 4">CECT 8088</strain>
    </source>
</reference>
<evidence type="ECO:0000256" key="1">
    <source>
        <dbReference type="ARBA" id="ARBA00038240"/>
    </source>
</evidence>
<accession>A0A839UY83</accession>
<evidence type="ECO:0000313" key="3">
    <source>
        <dbReference type="EMBL" id="MBB3172259.1"/>
    </source>
</evidence>
<dbReference type="GO" id="GO:0009088">
    <property type="term" value="P:threonine biosynthetic process"/>
    <property type="evidence" value="ECO:0007669"/>
    <property type="project" value="TreeGrafter"/>
</dbReference>
<dbReference type="InterPro" id="IPR011009">
    <property type="entry name" value="Kinase-like_dom_sf"/>
</dbReference>
<evidence type="ECO:0000259" key="2">
    <source>
        <dbReference type="Pfam" id="PF01636"/>
    </source>
</evidence>
<evidence type="ECO:0000313" key="4">
    <source>
        <dbReference type="Proteomes" id="UP000557688"/>
    </source>
</evidence>
<dbReference type="Gene3D" id="3.90.1200.10">
    <property type="match status" value="1"/>
</dbReference>
<name>A0A839UY83_9PROT</name>
<dbReference type="PANTHER" id="PTHR21064:SF6">
    <property type="entry name" value="AMINOGLYCOSIDE PHOSPHOTRANSFERASE DOMAIN-CONTAINING PROTEIN"/>
    <property type="match status" value="1"/>
</dbReference>
<dbReference type="InterPro" id="IPR050249">
    <property type="entry name" value="Pseudomonas-type_ThrB"/>
</dbReference>
<dbReference type="EMBL" id="JACHXV010000001">
    <property type="protein sequence ID" value="MBB3172259.1"/>
    <property type="molecule type" value="Genomic_DNA"/>
</dbReference>
<keyword evidence="3" id="KW-0808">Transferase</keyword>
<protein>
    <submittedName>
        <fullName evidence="3">Ser/Thr protein kinase RdoA (MazF antagonist)</fullName>
    </submittedName>
</protein>
<dbReference type="GO" id="GO:0004413">
    <property type="term" value="F:homoserine kinase activity"/>
    <property type="evidence" value="ECO:0007669"/>
    <property type="project" value="TreeGrafter"/>
</dbReference>
<sequence length="380" mass="40423">MSGAAAHGLTRDPAAPAWERIGAEFSDVLAAWPALGPWFEIDWHAPRPFAATARVRTAAGTVFVKRHHPMLRSVDDLRCEHRFAAHVAASLARQGVAVPVPLAGRDGATAQLAAGWVWEVLPAVPGHDVYRDTLSWEPPAQAGVAVAAGRALAGLHRAAAGFDAPARRAPWLVGRFAPLDAPDPLAALLGSVGTAALPHAALARWPDWRSRCMQVLGGRLARFAAEPRQPPLWTHGDWHVSNLLWTQAEAAGGAGEVAAVLDFGLADRSCALFDLATAIERNAVAWLDLDSNAPIARPAIARALLDGYHALQPLDRPARRTLAALLPVVHVGFALSEIGYFHVLRGEPDSVALAFETFLLGHASWFDTPDGVSLLAALLD</sequence>
<dbReference type="InterPro" id="IPR002575">
    <property type="entry name" value="Aminoglycoside_PTrfase"/>
</dbReference>
<dbReference type="Pfam" id="PF01636">
    <property type="entry name" value="APH"/>
    <property type="match status" value="1"/>
</dbReference>
<organism evidence="3 4">
    <name type="scientific">Endobacter medicaginis</name>
    <dbReference type="NCBI Taxonomy" id="1181271"/>
    <lineage>
        <taxon>Bacteria</taxon>
        <taxon>Pseudomonadati</taxon>
        <taxon>Pseudomonadota</taxon>
        <taxon>Alphaproteobacteria</taxon>
        <taxon>Acetobacterales</taxon>
        <taxon>Acetobacteraceae</taxon>
        <taxon>Endobacter</taxon>
    </lineage>
</organism>
<dbReference type="SUPFAM" id="SSF56112">
    <property type="entry name" value="Protein kinase-like (PK-like)"/>
    <property type="match status" value="1"/>
</dbReference>
<keyword evidence="3" id="KW-0418">Kinase</keyword>
<proteinExistence type="inferred from homology"/>
<dbReference type="RefSeq" id="WP_183274571.1">
    <property type="nucleotide sequence ID" value="NZ_JACHXV010000001.1"/>
</dbReference>
<feature type="domain" description="Aminoglycoside phosphotransferase" evidence="2">
    <location>
        <begin position="52"/>
        <end position="314"/>
    </location>
</feature>
<gene>
    <name evidence="3" type="ORF">FHR90_000065</name>
</gene>